<name>A0A2N9YE00_9GAMM</name>
<sequence>MEKICGFAVVKKAKSNLFEDWVPLRIKDIYYHGVNRYSWISVYDPPFSEPPYNGILPTHYRKLLDSLYCTSSLKITDDLGIAQEILQFITQHEEEPTCEIVVIYSKEIGKYCGSFYADMKIHWLGEDVDTMLIEGIYRHPSLFMGFVPYLNQYGLFDINTPVSDAYIEYYYQLLEATREEDILEPFPFCIDGVRAYVDKVWVGVPEL</sequence>
<evidence type="ECO:0000313" key="1">
    <source>
        <dbReference type="EMBL" id="AUI68676.1"/>
    </source>
</evidence>
<reference evidence="2" key="1">
    <citation type="submission" date="2016-12" db="EMBL/GenBank/DDBJ databases">
        <title>Complete Genome Sequence of Beggiatoa leptomitiformis D-401.</title>
        <authorList>
            <person name="Fomenkov A."/>
            <person name="Vincze T."/>
            <person name="Grabovich M."/>
            <person name="Anton B.P."/>
            <person name="Dubinina G."/>
            <person name="Orlova M."/>
            <person name="Belousova E."/>
            <person name="Roberts R.J."/>
        </authorList>
    </citation>
    <scope>NUCLEOTIDE SEQUENCE [LARGE SCALE GENOMIC DNA]</scope>
    <source>
        <strain evidence="2">D-401</strain>
    </source>
</reference>
<dbReference type="EMBL" id="CP018889">
    <property type="protein sequence ID" value="AUI68676.1"/>
    <property type="molecule type" value="Genomic_DNA"/>
</dbReference>
<dbReference type="AlphaFoldDB" id="A0A2N9YE00"/>
<accession>A0A2N9YE00</accession>
<gene>
    <name evidence="1" type="ORF">BLE401_08145</name>
</gene>
<dbReference type="KEGG" id="blep:AL038_16105"/>
<evidence type="ECO:0000313" key="2">
    <source>
        <dbReference type="Proteomes" id="UP000234271"/>
    </source>
</evidence>
<protein>
    <submittedName>
        <fullName evidence="1">Uncharacterized protein</fullName>
    </submittedName>
</protein>
<organism evidence="1 2">
    <name type="scientific">Beggiatoa leptomitoformis</name>
    <dbReference type="NCBI Taxonomy" id="288004"/>
    <lineage>
        <taxon>Bacteria</taxon>
        <taxon>Pseudomonadati</taxon>
        <taxon>Pseudomonadota</taxon>
        <taxon>Gammaproteobacteria</taxon>
        <taxon>Thiotrichales</taxon>
        <taxon>Thiotrichaceae</taxon>
        <taxon>Beggiatoa</taxon>
    </lineage>
</organism>
<keyword evidence="2" id="KW-1185">Reference proteome</keyword>
<dbReference type="Proteomes" id="UP000234271">
    <property type="component" value="Chromosome"/>
</dbReference>
<proteinExistence type="predicted"/>
<dbReference type="RefSeq" id="WP_062154556.1">
    <property type="nucleotide sequence ID" value="NZ_CP012373.2"/>
</dbReference>
<dbReference type="STRING" id="288004.AL038_16105"/>